<accession>A0A6C0EVD3</accession>
<organism evidence="1">
    <name type="scientific">viral metagenome</name>
    <dbReference type="NCBI Taxonomy" id="1070528"/>
    <lineage>
        <taxon>unclassified sequences</taxon>
        <taxon>metagenomes</taxon>
        <taxon>organismal metagenomes</taxon>
    </lineage>
</organism>
<evidence type="ECO:0000313" key="1">
    <source>
        <dbReference type="EMBL" id="QHT31235.1"/>
    </source>
</evidence>
<protein>
    <submittedName>
        <fullName evidence="1">Uncharacterized protein</fullName>
    </submittedName>
</protein>
<sequence>MENLLQRVLLLPKVIQDLIYEYNVDHRKMIYFVQRELIQKHVHIKTMKYVFIELENRNYRYGCIKCKNCLIWIYDSDKFQDHIFGHPLCSDICRFYYICKISPPVKKYYTKSLKDWQI</sequence>
<dbReference type="AlphaFoldDB" id="A0A6C0EVD3"/>
<name>A0A6C0EVD3_9ZZZZ</name>
<proteinExistence type="predicted"/>
<dbReference type="EMBL" id="MN738916">
    <property type="protein sequence ID" value="QHT31235.1"/>
    <property type="molecule type" value="Genomic_DNA"/>
</dbReference>
<reference evidence="1" key="1">
    <citation type="journal article" date="2020" name="Nature">
        <title>Giant virus diversity and host interactions through global metagenomics.</title>
        <authorList>
            <person name="Schulz F."/>
            <person name="Roux S."/>
            <person name="Paez-Espino D."/>
            <person name="Jungbluth S."/>
            <person name="Walsh D.A."/>
            <person name="Denef V.J."/>
            <person name="McMahon K.D."/>
            <person name="Konstantinidis K.T."/>
            <person name="Eloe-Fadrosh E.A."/>
            <person name="Kyrpides N.C."/>
            <person name="Woyke T."/>
        </authorList>
    </citation>
    <scope>NUCLEOTIDE SEQUENCE</scope>
    <source>
        <strain evidence="1">GVMAG-M-3300009155-2</strain>
    </source>
</reference>